<feature type="region of interest" description="Disordered" evidence="1">
    <location>
        <begin position="105"/>
        <end position="129"/>
    </location>
</feature>
<accession>A0A431TUV9</accession>
<dbReference type="OrthoDB" id="1099872at2"/>
<keyword evidence="2" id="KW-0472">Membrane</keyword>
<protein>
    <recommendedName>
        <fullName evidence="5">DUF1682 domain-containing protein</fullName>
    </recommendedName>
</protein>
<dbReference type="Proteomes" id="UP000282184">
    <property type="component" value="Unassembled WGS sequence"/>
</dbReference>
<evidence type="ECO:0008006" key="5">
    <source>
        <dbReference type="Google" id="ProtNLM"/>
    </source>
</evidence>
<evidence type="ECO:0000313" key="4">
    <source>
        <dbReference type="Proteomes" id="UP000282184"/>
    </source>
</evidence>
<gene>
    <name evidence="3" type="ORF">EJV47_26580</name>
</gene>
<dbReference type="RefSeq" id="WP_126696255.1">
    <property type="nucleotide sequence ID" value="NZ_RXOF01000023.1"/>
</dbReference>
<dbReference type="AlphaFoldDB" id="A0A431TUV9"/>
<proteinExistence type="predicted"/>
<keyword evidence="2" id="KW-1133">Transmembrane helix</keyword>
<reference evidence="3 4" key="1">
    <citation type="submission" date="2018-12" db="EMBL/GenBank/DDBJ databases">
        <title>Hymenobacter gummosus sp. nov., isolated from a spring.</title>
        <authorList>
            <person name="Nie L."/>
        </authorList>
    </citation>
    <scope>NUCLEOTIDE SEQUENCE [LARGE SCALE GENOMIC DNA]</scope>
    <source>
        <strain evidence="3 4">KCTC 52166</strain>
    </source>
</reference>
<keyword evidence="4" id="KW-1185">Reference proteome</keyword>
<evidence type="ECO:0000313" key="3">
    <source>
        <dbReference type="EMBL" id="RTQ44939.1"/>
    </source>
</evidence>
<evidence type="ECO:0000256" key="2">
    <source>
        <dbReference type="SAM" id="Phobius"/>
    </source>
</evidence>
<comment type="caution">
    <text evidence="3">The sequence shown here is derived from an EMBL/GenBank/DDBJ whole genome shotgun (WGS) entry which is preliminary data.</text>
</comment>
<organism evidence="3 4">
    <name type="scientific">Hymenobacter gummosus</name>
    <dbReference type="NCBI Taxonomy" id="1776032"/>
    <lineage>
        <taxon>Bacteria</taxon>
        <taxon>Pseudomonadati</taxon>
        <taxon>Bacteroidota</taxon>
        <taxon>Cytophagia</taxon>
        <taxon>Cytophagales</taxon>
        <taxon>Hymenobacteraceae</taxon>
        <taxon>Hymenobacter</taxon>
    </lineage>
</organism>
<dbReference type="EMBL" id="RXOF01000023">
    <property type="protein sequence ID" value="RTQ44939.1"/>
    <property type="molecule type" value="Genomic_DNA"/>
</dbReference>
<feature type="transmembrane region" description="Helical" evidence="2">
    <location>
        <begin position="12"/>
        <end position="32"/>
    </location>
</feature>
<feature type="transmembrane region" description="Helical" evidence="2">
    <location>
        <begin position="38"/>
        <end position="56"/>
    </location>
</feature>
<keyword evidence="2" id="KW-0812">Transmembrane</keyword>
<sequence length="129" mass="14873">MDRKFWFLRGLRILLAVAFFVALAGFVVMYLWNWLMPYLFNLPTVSFAQALGLFILSKLLLGGFRGGGPGAAWKAKAQQHWRQKMASRMEGMSEEEREKFRQKMRRCSPWGRMAEQQPMARPAATPTAE</sequence>
<name>A0A431TUV9_9BACT</name>
<evidence type="ECO:0000256" key="1">
    <source>
        <dbReference type="SAM" id="MobiDB-lite"/>
    </source>
</evidence>